<gene>
    <name evidence="6" type="ORF">SMD31_02290</name>
</gene>
<dbReference type="InterPro" id="IPR015424">
    <property type="entry name" value="PyrdxlP-dep_Trfase"/>
</dbReference>
<dbReference type="InterPro" id="IPR049704">
    <property type="entry name" value="Aminotrans_3_PPA_site"/>
</dbReference>
<keyword evidence="3" id="KW-0808">Transferase</keyword>
<protein>
    <submittedName>
        <fullName evidence="6">Aspartate aminotransferase family protein</fullName>
    </submittedName>
</protein>
<dbReference type="Proteomes" id="UP001271769">
    <property type="component" value="Unassembled WGS sequence"/>
</dbReference>
<dbReference type="Pfam" id="PF00202">
    <property type="entry name" value="Aminotran_3"/>
    <property type="match status" value="1"/>
</dbReference>
<dbReference type="PANTHER" id="PTHR42684">
    <property type="entry name" value="ADENOSYLMETHIONINE-8-AMINO-7-OXONONANOATE AMINOTRANSFERASE"/>
    <property type="match status" value="1"/>
</dbReference>
<name>A0ABU5DTS8_9PROT</name>
<keyword evidence="7" id="KW-1185">Reference proteome</keyword>
<comment type="caution">
    <text evidence="6">The sequence shown here is derived from an EMBL/GenBank/DDBJ whole genome shotgun (WGS) entry which is preliminary data.</text>
</comment>
<comment type="similarity">
    <text evidence="5">Belongs to the class-III pyridoxal-phosphate-dependent aminotransferase family.</text>
</comment>
<dbReference type="RefSeq" id="WP_320499051.1">
    <property type="nucleotide sequence ID" value="NZ_JAXCLX010000001.1"/>
</dbReference>
<evidence type="ECO:0000256" key="1">
    <source>
        <dbReference type="ARBA" id="ARBA00001933"/>
    </source>
</evidence>
<dbReference type="Gene3D" id="3.90.1150.10">
    <property type="entry name" value="Aspartate Aminotransferase, domain 1"/>
    <property type="match status" value="1"/>
</dbReference>
<dbReference type="Gene3D" id="3.40.640.10">
    <property type="entry name" value="Type I PLP-dependent aspartate aminotransferase-like (Major domain)"/>
    <property type="match status" value="1"/>
</dbReference>
<dbReference type="NCBIfam" id="NF004767">
    <property type="entry name" value="PRK06105.1"/>
    <property type="match status" value="1"/>
</dbReference>
<evidence type="ECO:0000256" key="3">
    <source>
        <dbReference type="ARBA" id="ARBA00022679"/>
    </source>
</evidence>
<evidence type="ECO:0000256" key="2">
    <source>
        <dbReference type="ARBA" id="ARBA00022576"/>
    </source>
</evidence>
<dbReference type="PROSITE" id="PS00600">
    <property type="entry name" value="AA_TRANSFER_CLASS_3"/>
    <property type="match status" value="1"/>
</dbReference>
<dbReference type="InterPro" id="IPR005814">
    <property type="entry name" value="Aminotrans_3"/>
</dbReference>
<dbReference type="SUPFAM" id="SSF53383">
    <property type="entry name" value="PLP-dependent transferases"/>
    <property type="match status" value="1"/>
</dbReference>
<evidence type="ECO:0000256" key="5">
    <source>
        <dbReference type="RuleBase" id="RU003560"/>
    </source>
</evidence>
<reference evidence="6 7" key="1">
    <citation type="journal article" date="2013" name="Antonie Van Leeuwenhoek">
        <title>Dongia rigui sp. nov., isolated from freshwater of a large wetland in Korea.</title>
        <authorList>
            <person name="Baik K.S."/>
            <person name="Hwang Y.M."/>
            <person name="Choi J.S."/>
            <person name="Kwon J."/>
            <person name="Seong C.N."/>
        </authorList>
    </citation>
    <scope>NUCLEOTIDE SEQUENCE [LARGE SCALE GENOMIC DNA]</scope>
    <source>
        <strain evidence="6 7">04SU4-P</strain>
    </source>
</reference>
<sequence>MTANIQTSRPNSLSARDAAYHFHGYTNALRNEQDGGFVVMRGDGPFIYTEEGKEYFDGLAGLWCASLGFGPQPRLVAAAKKQMETLPFYHTFTQKVASPVVELAEKLVSLAPVPMSKAYFCNSGSEANDTALKMIWYLNNALGRPEKKKVIARVKAYHGVTVAAASLTGLPALHNEFDLPIARILRTDCPHYYRFGEKGETEEAFATRCADNLEKLILAEGPDTIAALFAEPVQGAGGVIIPAKTYWEKITKVLKTYDVLLVADEVICGFGRTGNWWGTQTFGLQPDIITTAKQLSAGQLPIAAILINQRVFEALRDNSNKLGGFAHGLTYSGHPVSSAVALETIKIYEDERIIDHVRSIAPHFEREMNAFVDHPLVGDVRKVGLVGAIELVKDKSSHESFDPKLAVGPTLVKFAHEHGLIIRPVIDSLCFCPPLISTTAQVSEMFGRFSRALKDTHEWLKREGHA</sequence>
<keyword evidence="4 5" id="KW-0663">Pyridoxal phosphate</keyword>
<comment type="cofactor">
    <cofactor evidence="1">
        <name>pyridoxal 5'-phosphate</name>
        <dbReference type="ChEBI" id="CHEBI:597326"/>
    </cofactor>
</comment>
<proteinExistence type="inferred from homology"/>
<dbReference type="InterPro" id="IPR015422">
    <property type="entry name" value="PyrdxlP-dep_Trfase_small"/>
</dbReference>
<evidence type="ECO:0000313" key="6">
    <source>
        <dbReference type="EMBL" id="MDY0870726.1"/>
    </source>
</evidence>
<keyword evidence="2 6" id="KW-0032">Aminotransferase</keyword>
<organism evidence="6 7">
    <name type="scientific">Dongia rigui</name>
    <dbReference type="NCBI Taxonomy" id="940149"/>
    <lineage>
        <taxon>Bacteria</taxon>
        <taxon>Pseudomonadati</taxon>
        <taxon>Pseudomonadota</taxon>
        <taxon>Alphaproteobacteria</taxon>
        <taxon>Rhodospirillales</taxon>
        <taxon>Dongiaceae</taxon>
        <taxon>Dongia</taxon>
    </lineage>
</organism>
<evidence type="ECO:0000313" key="7">
    <source>
        <dbReference type="Proteomes" id="UP001271769"/>
    </source>
</evidence>
<dbReference type="CDD" id="cd00610">
    <property type="entry name" value="OAT_like"/>
    <property type="match status" value="1"/>
</dbReference>
<dbReference type="PANTHER" id="PTHR42684:SF3">
    <property type="entry name" value="ADENOSYLMETHIONINE-8-AMINO-7-OXONONANOATE AMINOTRANSFERASE"/>
    <property type="match status" value="1"/>
</dbReference>
<accession>A0ABU5DTS8</accession>
<dbReference type="EMBL" id="JAXCLX010000001">
    <property type="protein sequence ID" value="MDY0870726.1"/>
    <property type="molecule type" value="Genomic_DNA"/>
</dbReference>
<dbReference type="GO" id="GO:0008483">
    <property type="term" value="F:transaminase activity"/>
    <property type="evidence" value="ECO:0007669"/>
    <property type="project" value="UniProtKB-KW"/>
</dbReference>
<dbReference type="NCBIfam" id="NF005682">
    <property type="entry name" value="PRK07480.1"/>
    <property type="match status" value="1"/>
</dbReference>
<evidence type="ECO:0000256" key="4">
    <source>
        <dbReference type="ARBA" id="ARBA00022898"/>
    </source>
</evidence>
<dbReference type="InterPro" id="IPR015421">
    <property type="entry name" value="PyrdxlP-dep_Trfase_major"/>
</dbReference>